<gene>
    <name evidence="1" type="ORF">HC031_15755</name>
</gene>
<reference evidence="1 2" key="1">
    <citation type="submission" date="2020-03" db="EMBL/GenBank/DDBJ databases">
        <title>WGS of the type strain of Planosporangium spp.</title>
        <authorList>
            <person name="Thawai C."/>
        </authorList>
    </citation>
    <scope>NUCLEOTIDE SEQUENCE [LARGE SCALE GENOMIC DNA]</scope>
    <source>
        <strain evidence="1 2">TBRC 5610</strain>
    </source>
</reference>
<evidence type="ECO:0000313" key="1">
    <source>
        <dbReference type="EMBL" id="NJC71155.1"/>
    </source>
</evidence>
<comment type="caution">
    <text evidence="1">The sequence shown here is derived from an EMBL/GenBank/DDBJ whole genome shotgun (WGS) entry which is preliminary data.</text>
</comment>
<dbReference type="Proteomes" id="UP000722989">
    <property type="component" value="Unassembled WGS sequence"/>
</dbReference>
<evidence type="ECO:0000313" key="2">
    <source>
        <dbReference type="Proteomes" id="UP000722989"/>
    </source>
</evidence>
<dbReference type="EMBL" id="JAATVY010000010">
    <property type="protein sequence ID" value="NJC71155.1"/>
    <property type="molecule type" value="Genomic_DNA"/>
</dbReference>
<accession>A0ABX0Y0P6</accession>
<keyword evidence="2" id="KW-1185">Reference proteome</keyword>
<name>A0ABX0Y0P6_9ACTN</name>
<organism evidence="1 2">
    <name type="scientific">Planosporangium thailandense</name>
    <dbReference type="NCBI Taxonomy" id="765197"/>
    <lineage>
        <taxon>Bacteria</taxon>
        <taxon>Bacillati</taxon>
        <taxon>Actinomycetota</taxon>
        <taxon>Actinomycetes</taxon>
        <taxon>Micromonosporales</taxon>
        <taxon>Micromonosporaceae</taxon>
        <taxon>Planosporangium</taxon>
    </lineage>
</organism>
<dbReference type="CDD" id="cd06462">
    <property type="entry name" value="Peptidase_S24_S26"/>
    <property type="match status" value="1"/>
</dbReference>
<proteinExistence type="predicted"/>
<sequence length="122" mass="13537">MLRLRLANQRVMARVAARLADGHDDWFTALGTSMSPAIKVVQRVDLRPVGRGERLLGQIVLTRVTGRFWLHRVVDEEPERVRIAGDNGFVNGWTARGEVYGVLLPSDRPPDTPCAGALHSRA</sequence>
<protein>
    <submittedName>
        <fullName evidence="1">S26 family signal peptidase</fullName>
    </submittedName>
</protein>
<dbReference type="RefSeq" id="WP_167926071.1">
    <property type="nucleotide sequence ID" value="NZ_JAATVY010000010.1"/>
</dbReference>